<dbReference type="EMBL" id="FNVA01000001">
    <property type="protein sequence ID" value="SEF49655.1"/>
    <property type="molecule type" value="Genomic_DNA"/>
</dbReference>
<dbReference type="InterPro" id="IPR017853">
    <property type="entry name" value="GH"/>
</dbReference>
<dbReference type="GO" id="GO:0030203">
    <property type="term" value="P:glycosaminoglycan metabolic process"/>
    <property type="evidence" value="ECO:0007669"/>
    <property type="project" value="TreeGrafter"/>
</dbReference>
<dbReference type="OrthoDB" id="9763537at2"/>
<feature type="domain" description="Glycoside hydrolase family 20 catalytic" evidence="9">
    <location>
        <begin position="177"/>
        <end position="389"/>
    </location>
</feature>
<organism evidence="11 12">
    <name type="scientific">Bryocella elongata</name>
    <dbReference type="NCBI Taxonomy" id="863522"/>
    <lineage>
        <taxon>Bacteria</taxon>
        <taxon>Pseudomonadati</taxon>
        <taxon>Acidobacteriota</taxon>
        <taxon>Terriglobia</taxon>
        <taxon>Terriglobales</taxon>
        <taxon>Acidobacteriaceae</taxon>
        <taxon>Bryocella</taxon>
    </lineage>
</organism>
<evidence type="ECO:0000313" key="11">
    <source>
        <dbReference type="EMBL" id="SEF49655.1"/>
    </source>
</evidence>
<dbReference type="Gene3D" id="3.20.20.80">
    <property type="entry name" value="Glycosidases"/>
    <property type="match status" value="1"/>
</dbReference>
<dbReference type="AlphaFoldDB" id="A0A1H5SGQ2"/>
<proteinExistence type="inferred from homology"/>
<reference evidence="11 12" key="1">
    <citation type="submission" date="2016-10" db="EMBL/GenBank/DDBJ databases">
        <authorList>
            <person name="de Groot N.N."/>
        </authorList>
    </citation>
    <scope>NUCLEOTIDE SEQUENCE [LARGE SCALE GENOMIC DNA]</scope>
    <source>
        <strain evidence="11 12">DSM 22489</strain>
    </source>
</reference>
<dbReference type="SUPFAM" id="SSF55545">
    <property type="entry name" value="beta-N-acetylhexosaminidase-like domain"/>
    <property type="match status" value="1"/>
</dbReference>
<evidence type="ECO:0000256" key="7">
    <source>
        <dbReference type="SAM" id="MobiDB-lite"/>
    </source>
</evidence>
<comment type="catalytic activity">
    <reaction evidence="1">
        <text>Hydrolysis of terminal non-reducing N-acetyl-D-hexosamine residues in N-acetyl-beta-D-hexosaminides.</text>
        <dbReference type="EC" id="3.2.1.52"/>
    </reaction>
</comment>
<feature type="region of interest" description="Disordered" evidence="7">
    <location>
        <begin position="702"/>
        <end position="732"/>
    </location>
</feature>
<dbReference type="GO" id="GO:0005975">
    <property type="term" value="P:carbohydrate metabolic process"/>
    <property type="evidence" value="ECO:0007669"/>
    <property type="project" value="InterPro"/>
</dbReference>
<comment type="similarity">
    <text evidence="2">Belongs to the glycosyl hydrolase 20 family.</text>
</comment>
<dbReference type="PANTHER" id="PTHR22600">
    <property type="entry name" value="BETA-HEXOSAMINIDASE"/>
    <property type="match status" value="1"/>
</dbReference>
<dbReference type="Pfam" id="PF02838">
    <property type="entry name" value="Glyco_hydro_20b"/>
    <property type="match status" value="1"/>
</dbReference>
<gene>
    <name evidence="11" type="ORF">SAMN05421819_0191</name>
</gene>
<accession>A0A1H5SGQ2</accession>
<evidence type="ECO:0000256" key="6">
    <source>
        <dbReference type="PIRSR" id="PIRSR625705-1"/>
    </source>
</evidence>
<evidence type="ECO:0000256" key="3">
    <source>
        <dbReference type="ARBA" id="ARBA00012663"/>
    </source>
</evidence>
<dbReference type="GO" id="GO:0004563">
    <property type="term" value="F:beta-N-acetylhexosaminidase activity"/>
    <property type="evidence" value="ECO:0007669"/>
    <property type="project" value="UniProtKB-EC"/>
</dbReference>
<feature type="chain" id="PRO_5009283986" description="beta-N-acetylhexosaminidase" evidence="8">
    <location>
        <begin position="18"/>
        <end position="732"/>
    </location>
</feature>
<evidence type="ECO:0000313" key="12">
    <source>
        <dbReference type="Proteomes" id="UP000236728"/>
    </source>
</evidence>
<name>A0A1H5SGQ2_9BACT</name>
<feature type="signal peptide" evidence="8">
    <location>
        <begin position="1"/>
        <end position="17"/>
    </location>
</feature>
<dbReference type="InterPro" id="IPR029018">
    <property type="entry name" value="Hex-like_dom2"/>
</dbReference>
<evidence type="ECO:0000256" key="8">
    <source>
        <dbReference type="SAM" id="SignalP"/>
    </source>
</evidence>
<dbReference type="SUPFAM" id="SSF51445">
    <property type="entry name" value="(Trans)glycosidases"/>
    <property type="match status" value="1"/>
</dbReference>
<dbReference type="InterPro" id="IPR025705">
    <property type="entry name" value="Beta_hexosaminidase_sua/sub"/>
</dbReference>
<dbReference type="GO" id="GO:0016020">
    <property type="term" value="C:membrane"/>
    <property type="evidence" value="ECO:0007669"/>
    <property type="project" value="TreeGrafter"/>
</dbReference>
<evidence type="ECO:0000259" key="10">
    <source>
        <dbReference type="Pfam" id="PF02838"/>
    </source>
</evidence>
<dbReference type="EC" id="3.2.1.52" evidence="3"/>
<dbReference type="InterPro" id="IPR015882">
    <property type="entry name" value="HEX_bac_N"/>
</dbReference>
<protein>
    <recommendedName>
        <fullName evidence="3">beta-N-acetylhexosaminidase</fullName>
        <ecNumber evidence="3">3.2.1.52</ecNumber>
    </recommendedName>
</protein>
<keyword evidence="5" id="KW-0326">Glycosidase</keyword>
<feature type="domain" description="Beta-hexosaminidase bacterial type N-terminal" evidence="10">
    <location>
        <begin position="25"/>
        <end position="173"/>
    </location>
</feature>
<dbReference type="PRINTS" id="PR00738">
    <property type="entry name" value="GLHYDRLASE20"/>
</dbReference>
<sequence length="732" mass="80244">MRLGLLALALLLPSALAAQTAESLHLIPIPRDVRPGAPVTLALGVRIDCQAPCSADDSFAIADLTATLAARHIAVVTNPLATHIFVARMDTKLGQQTYAESLPAGSPAATAMPAEMQPEGYVLIPDRNGDRVGGLAVTASTSAGIFYALQTVKQLIVGDGPAAHLNAATIRDWPAMKWRGLHDDLSRGPVDTLDFQKKLIRTLAAYKVNIYSPYFETTQFFPSNPLAAVPGAAMSQQDAMQLVAYAAQYHITIVPEQEAFGHLRHLLTWETYAGAAETPHGAVLAPSEPQSMQIIDGMFKDLTQMYPGPFVHVGADETFDLGTGKTRPDTDARGLNAVYLDYLQRIVTDLQPLHKKVLFWGDIAQKAPDLLKAMPQSFKDQTIVVQWGYSPQPKNFDHFLTPYADAGFQIWVAPSINNYRQVFPNQQEALLDIQQFTRDGQKFGAQGQLNTLWHDDGESLANMDWYGVLFGAAAAWQQGESSIPAFQASYGLQFHGDASGLIDQAENEITAAMALMHDAKVSTGGEGSDGVFWLDPWSKDGQAMAVKIRPIDSELRLHAESAINLIGKARVQNPNLRESEALDAIDFGARRIDFLGLMFQLSDEMIHSYAQAQATLAAGTWKKASPGVASLLGDLNNVANGRLQDMTYGYSQMRQMYQEQWLRTYRPANLQPVLERYDFTIQRWIARVDQVRAVQHQWAEQHTLPDPSQFGMPAPLTPVAPSPVPPPLPNGR</sequence>
<dbReference type="PANTHER" id="PTHR22600:SF57">
    <property type="entry name" value="BETA-N-ACETYLHEXOSAMINIDASE"/>
    <property type="match status" value="1"/>
</dbReference>
<evidence type="ECO:0000256" key="2">
    <source>
        <dbReference type="ARBA" id="ARBA00006285"/>
    </source>
</evidence>
<feature type="active site" description="Proton donor" evidence="6">
    <location>
        <position position="317"/>
    </location>
</feature>
<evidence type="ECO:0000256" key="1">
    <source>
        <dbReference type="ARBA" id="ARBA00001231"/>
    </source>
</evidence>
<dbReference type="InterPro" id="IPR015883">
    <property type="entry name" value="Glyco_hydro_20_cat"/>
</dbReference>
<dbReference type="Pfam" id="PF00728">
    <property type="entry name" value="Glyco_hydro_20"/>
    <property type="match status" value="1"/>
</dbReference>
<keyword evidence="4 11" id="KW-0378">Hydrolase</keyword>
<evidence type="ECO:0000256" key="5">
    <source>
        <dbReference type="ARBA" id="ARBA00023295"/>
    </source>
</evidence>
<evidence type="ECO:0000256" key="4">
    <source>
        <dbReference type="ARBA" id="ARBA00022801"/>
    </source>
</evidence>
<evidence type="ECO:0000259" key="9">
    <source>
        <dbReference type="Pfam" id="PF00728"/>
    </source>
</evidence>
<dbReference type="Gene3D" id="3.30.379.10">
    <property type="entry name" value="Chitobiase/beta-hexosaminidase domain 2-like"/>
    <property type="match status" value="1"/>
</dbReference>
<dbReference type="RefSeq" id="WP_103931163.1">
    <property type="nucleotide sequence ID" value="NZ_FNVA01000001.1"/>
</dbReference>
<feature type="compositionally biased region" description="Pro residues" evidence="7">
    <location>
        <begin position="715"/>
        <end position="732"/>
    </location>
</feature>
<keyword evidence="8" id="KW-0732">Signal</keyword>
<dbReference type="Proteomes" id="UP000236728">
    <property type="component" value="Unassembled WGS sequence"/>
</dbReference>
<keyword evidence="12" id="KW-1185">Reference proteome</keyword>